<accession>A0A381FBM6</accession>
<proteinExistence type="predicted"/>
<dbReference type="RefSeq" id="WP_115619122.1">
    <property type="nucleotide sequence ID" value="NZ_UFVR01000004.1"/>
</dbReference>
<dbReference type="Proteomes" id="UP000254282">
    <property type="component" value="Unassembled WGS sequence"/>
</dbReference>
<evidence type="ECO:0000313" key="3">
    <source>
        <dbReference type="Proteomes" id="UP000254282"/>
    </source>
</evidence>
<feature type="transmembrane region" description="Helical" evidence="1">
    <location>
        <begin position="100"/>
        <end position="119"/>
    </location>
</feature>
<feature type="transmembrane region" description="Helical" evidence="1">
    <location>
        <begin position="157"/>
        <end position="174"/>
    </location>
</feature>
<dbReference type="EMBL" id="UFVR01000004">
    <property type="protein sequence ID" value="SUX43937.1"/>
    <property type="molecule type" value="Genomic_DNA"/>
</dbReference>
<keyword evidence="1" id="KW-0812">Transmembrane</keyword>
<protein>
    <submittedName>
        <fullName evidence="2">Uncharacterized protein</fullName>
    </submittedName>
</protein>
<sequence>MSVNKKLLEAKSNQELEEYIKPESKFVPEAKLYAYEILKARGREFSDEETARIVLLIEEENTRKNFTLHHNYKKSAELIYLAAVLGIGNMIWKYETLDSGRKFFTALLTLAFLFGLGYVVSRGIEWFKFILLVLLAFGLLGFPLMVSEFVNDPVVGVIYIAQTVLQVWSLILLFKIPEAVRTQQTD</sequence>
<name>A0A381FBM6_9FLAO</name>
<organism evidence="2 3">
    <name type="scientific">Chryseobacterium indoltheticum</name>
    <dbReference type="NCBI Taxonomy" id="254"/>
    <lineage>
        <taxon>Bacteria</taxon>
        <taxon>Pseudomonadati</taxon>
        <taxon>Bacteroidota</taxon>
        <taxon>Flavobacteriia</taxon>
        <taxon>Flavobacteriales</taxon>
        <taxon>Weeksellaceae</taxon>
        <taxon>Chryseobacterium group</taxon>
        <taxon>Chryseobacterium</taxon>
    </lineage>
</organism>
<feature type="transmembrane region" description="Helical" evidence="1">
    <location>
        <begin position="78"/>
        <end position="94"/>
    </location>
</feature>
<keyword evidence="1" id="KW-0472">Membrane</keyword>
<keyword evidence="1" id="KW-1133">Transmembrane helix</keyword>
<evidence type="ECO:0000256" key="1">
    <source>
        <dbReference type="SAM" id="Phobius"/>
    </source>
</evidence>
<feature type="transmembrane region" description="Helical" evidence="1">
    <location>
        <begin position="126"/>
        <end position="145"/>
    </location>
</feature>
<evidence type="ECO:0000313" key="2">
    <source>
        <dbReference type="EMBL" id="SUX43937.1"/>
    </source>
</evidence>
<reference evidence="2 3" key="1">
    <citation type="submission" date="2018-06" db="EMBL/GenBank/DDBJ databases">
        <authorList>
            <consortium name="Pathogen Informatics"/>
            <person name="Doyle S."/>
        </authorList>
    </citation>
    <scope>NUCLEOTIDE SEQUENCE [LARGE SCALE GENOMIC DNA]</scope>
    <source>
        <strain evidence="2 3">NCTC13532</strain>
    </source>
</reference>
<dbReference type="AlphaFoldDB" id="A0A381FBM6"/>
<gene>
    <name evidence="2" type="ORF">NCTC13532_00552</name>
</gene>